<dbReference type="InterPro" id="IPR021139">
    <property type="entry name" value="NYN"/>
</dbReference>
<protein>
    <submittedName>
        <fullName evidence="3">NYN domain</fullName>
    </submittedName>
</protein>
<organism evidence="3 4">
    <name type="scientific">Escherichia coli</name>
    <dbReference type="NCBI Taxonomy" id="562"/>
    <lineage>
        <taxon>Bacteria</taxon>
        <taxon>Pseudomonadati</taxon>
        <taxon>Pseudomonadota</taxon>
        <taxon>Gammaproteobacteria</taxon>
        <taxon>Enterobacterales</taxon>
        <taxon>Enterobacteriaceae</taxon>
        <taxon>Escherichia</taxon>
    </lineage>
</organism>
<feature type="domain" description="NYN" evidence="1">
    <location>
        <begin position="10"/>
        <end position="188"/>
    </location>
</feature>
<evidence type="ECO:0000313" key="3">
    <source>
        <dbReference type="EMBL" id="STH80144.1"/>
    </source>
</evidence>
<name>A0A376PQ43_ECOLX</name>
<accession>A0A376PQ43</accession>
<reference evidence="3 4" key="1">
    <citation type="submission" date="2018-06" db="EMBL/GenBank/DDBJ databases">
        <authorList>
            <consortium name="Pathogen Informatics"/>
            <person name="Doyle S."/>
        </authorList>
    </citation>
    <scope>NUCLEOTIDE SEQUENCE [LARGE SCALE GENOMIC DNA]</scope>
    <source>
        <strain evidence="3 4">NCTC8621</strain>
    </source>
</reference>
<dbReference type="Proteomes" id="UP000255093">
    <property type="component" value="Unassembled WGS sequence"/>
</dbReference>
<evidence type="ECO:0000313" key="2">
    <source>
        <dbReference type="EMBL" id="STH80138.1"/>
    </source>
</evidence>
<dbReference type="CDD" id="cd18722">
    <property type="entry name" value="PIN_NicB-like"/>
    <property type="match status" value="1"/>
</dbReference>
<dbReference type="GO" id="GO:0004540">
    <property type="term" value="F:RNA nuclease activity"/>
    <property type="evidence" value="ECO:0007669"/>
    <property type="project" value="InterPro"/>
</dbReference>
<dbReference type="RefSeq" id="WP_077902322.1">
    <property type="nucleotide sequence ID" value="NZ_CABWKD010000172.1"/>
</dbReference>
<dbReference type="EMBL" id="UGBW01000001">
    <property type="protein sequence ID" value="STH80138.1"/>
    <property type="molecule type" value="Genomic_DNA"/>
</dbReference>
<dbReference type="AlphaFoldDB" id="A0A376PQ43"/>
<dbReference type="Gene3D" id="3.40.50.1010">
    <property type="entry name" value="5'-nuclease"/>
    <property type="match status" value="1"/>
</dbReference>
<gene>
    <name evidence="2" type="ORF">NCTC8621_00001</name>
    <name evidence="3" type="ORF">NCTC8621_00008</name>
</gene>
<proteinExistence type="predicted"/>
<sequence length="222" mass="24674">MDITKMKKQRTIVYVDGFNLYYGALKDKAGCRWLNIEEMVKSILPSKPTPINDIVAVKYFTAKISSRANHPNQVNHQNIYLKALKTIPNLEVVLGRYDTHIVRSKLAAPIVGVGSYVDVYKTEEKGSDVNLATHLLHDAHTSAFDVAIVITNDSDLALPIEFVVSKLNKKVGVISPYPKASMHLCKVSSFTRVIRRSNITSSQFADQITDSDGTVLVKPTGW</sequence>
<dbReference type="EMBL" id="UGBW01000001">
    <property type="protein sequence ID" value="STH80144.1"/>
    <property type="molecule type" value="Genomic_DNA"/>
</dbReference>
<evidence type="ECO:0000259" key="1">
    <source>
        <dbReference type="Pfam" id="PF01936"/>
    </source>
</evidence>
<evidence type="ECO:0000313" key="4">
    <source>
        <dbReference type="Proteomes" id="UP000255093"/>
    </source>
</evidence>
<dbReference type="Pfam" id="PF01936">
    <property type="entry name" value="NYN"/>
    <property type="match status" value="1"/>
</dbReference>